<name>A0A940PEG0_9ENTE</name>
<keyword evidence="2" id="KW-1185">Reference proteome</keyword>
<dbReference type="RefSeq" id="WP_209528771.1">
    <property type="nucleotide sequence ID" value="NZ_JAEEGA010000008.1"/>
</dbReference>
<dbReference type="SUPFAM" id="SSF160214">
    <property type="entry name" value="FlaG-like"/>
    <property type="match status" value="1"/>
</dbReference>
<organism evidence="1 2">
    <name type="scientific">Vagococcus allomyrinae</name>
    <dbReference type="NCBI Taxonomy" id="2794353"/>
    <lineage>
        <taxon>Bacteria</taxon>
        <taxon>Bacillati</taxon>
        <taxon>Bacillota</taxon>
        <taxon>Bacilli</taxon>
        <taxon>Lactobacillales</taxon>
        <taxon>Enterococcaceae</taxon>
        <taxon>Vagococcus</taxon>
    </lineage>
</organism>
<evidence type="ECO:0000313" key="1">
    <source>
        <dbReference type="EMBL" id="MBP1042006.1"/>
    </source>
</evidence>
<keyword evidence="1" id="KW-0282">Flagellum</keyword>
<dbReference type="Proteomes" id="UP000674938">
    <property type="component" value="Unassembled WGS sequence"/>
</dbReference>
<protein>
    <submittedName>
        <fullName evidence="1">Flagellar protein FlaG</fullName>
    </submittedName>
</protein>
<dbReference type="PANTHER" id="PTHR37166">
    <property type="entry name" value="PROTEIN FLAG"/>
    <property type="match status" value="1"/>
</dbReference>
<reference evidence="1" key="1">
    <citation type="submission" date="2020-12" db="EMBL/GenBank/DDBJ databases">
        <title>Vagococcus allomyrinae sp. nov. and Enterococcus lavae sp. nov., isolated from the larvae of Allomyrina dichotoma.</title>
        <authorList>
            <person name="Lee S.D."/>
        </authorList>
    </citation>
    <scope>NUCLEOTIDE SEQUENCE</scope>
    <source>
        <strain evidence="1">BWB3-3</strain>
    </source>
</reference>
<proteinExistence type="predicted"/>
<evidence type="ECO:0000313" key="2">
    <source>
        <dbReference type="Proteomes" id="UP000674938"/>
    </source>
</evidence>
<gene>
    <name evidence="1" type="ORF">I6N95_13375</name>
</gene>
<dbReference type="EMBL" id="JAEEGA010000008">
    <property type="protein sequence ID" value="MBP1042006.1"/>
    <property type="molecule type" value="Genomic_DNA"/>
</dbReference>
<sequence length="127" mass="13896">MDVGSINQTSQVKSVKNVTDKEDQLTGIVISSSTSKLTDVNGEEYEPGTLSNYSKGQISKAIDDANRFLVGKNTKFSYSVHEGTGRTVVKLVDIETEEVVREIPPQKFLDAIANLWEMAGILVDKMG</sequence>
<dbReference type="PANTHER" id="PTHR37166:SF1">
    <property type="entry name" value="PROTEIN FLAG"/>
    <property type="match status" value="1"/>
</dbReference>
<dbReference type="Gene3D" id="3.30.160.170">
    <property type="entry name" value="FlaG-like"/>
    <property type="match status" value="1"/>
</dbReference>
<comment type="caution">
    <text evidence="1">The sequence shown here is derived from an EMBL/GenBank/DDBJ whole genome shotgun (WGS) entry which is preliminary data.</text>
</comment>
<keyword evidence="1" id="KW-0969">Cilium</keyword>
<accession>A0A940PEG0</accession>
<dbReference type="InterPro" id="IPR005186">
    <property type="entry name" value="FlaG"/>
</dbReference>
<dbReference type="AlphaFoldDB" id="A0A940PEG0"/>
<dbReference type="InterPro" id="IPR035924">
    <property type="entry name" value="FlaG-like_sf"/>
</dbReference>
<dbReference type="Pfam" id="PF03646">
    <property type="entry name" value="FlaG"/>
    <property type="match status" value="1"/>
</dbReference>
<keyword evidence="1" id="KW-0966">Cell projection</keyword>